<accession>A0A9W8HSF1</accession>
<organism evidence="2 3">
    <name type="scientific">Coemansia guatemalensis</name>
    <dbReference type="NCBI Taxonomy" id="2761395"/>
    <lineage>
        <taxon>Eukaryota</taxon>
        <taxon>Fungi</taxon>
        <taxon>Fungi incertae sedis</taxon>
        <taxon>Zoopagomycota</taxon>
        <taxon>Kickxellomycotina</taxon>
        <taxon>Kickxellomycetes</taxon>
        <taxon>Kickxellales</taxon>
        <taxon>Kickxellaceae</taxon>
        <taxon>Coemansia</taxon>
    </lineage>
</organism>
<gene>
    <name evidence="2" type="ORF">H4R20_005611</name>
</gene>
<dbReference type="Gene3D" id="1.25.10.10">
    <property type="entry name" value="Leucine-rich Repeat Variant"/>
    <property type="match status" value="1"/>
</dbReference>
<dbReference type="InterPro" id="IPR011989">
    <property type="entry name" value="ARM-like"/>
</dbReference>
<keyword evidence="3" id="KW-1185">Reference proteome</keyword>
<evidence type="ECO:0000313" key="2">
    <source>
        <dbReference type="EMBL" id="KAJ2796190.1"/>
    </source>
</evidence>
<proteinExistence type="predicted"/>
<evidence type="ECO:0000259" key="1">
    <source>
        <dbReference type="Pfam" id="PF25567"/>
    </source>
</evidence>
<dbReference type="Proteomes" id="UP001140094">
    <property type="component" value="Unassembled WGS sequence"/>
</dbReference>
<dbReference type="Pfam" id="PF25567">
    <property type="entry name" value="TPR_SYO1"/>
    <property type="match status" value="1"/>
</dbReference>
<name>A0A9W8HSF1_9FUNG</name>
<dbReference type="InterPro" id="IPR057990">
    <property type="entry name" value="TPR_SYO1"/>
</dbReference>
<dbReference type="GO" id="GO:0051082">
    <property type="term" value="F:unfolded protein binding"/>
    <property type="evidence" value="ECO:0007669"/>
    <property type="project" value="TreeGrafter"/>
</dbReference>
<dbReference type="GO" id="GO:0042273">
    <property type="term" value="P:ribosomal large subunit biogenesis"/>
    <property type="evidence" value="ECO:0007669"/>
    <property type="project" value="TreeGrafter"/>
</dbReference>
<dbReference type="InterPro" id="IPR052616">
    <property type="entry name" value="SYO1-like"/>
</dbReference>
<feature type="domain" description="SYO1-like TPR repeats" evidence="1">
    <location>
        <begin position="23"/>
        <end position="100"/>
    </location>
</feature>
<comment type="caution">
    <text evidence="2">The sequence shown here is derived from an EMBL/GenBank/DDBJ whole genome shotgun (WGS) entry which is preliminary data.</text>
</comment>
<dbReference type="AlphaFoldDB" id="A0A9W8HSF1"/>
<reference evidence="2" key="1">
    <citation type="submission" date="2022-07" db="EMBL/GenBank/DDBJ databases">
        <title>Phylogenomic reconstructions and comparative analyses of Kickxellomycotina fungi.</title>
        <authorList>
            <person name="Reynolds N.K."/>
            <person name="Stajich J.E."/>
            <person name="Barry K."/>
            <person name="Grigoriev I.V."/>
            <person name="Crous P."/>
            <person name="Smith M.E."/>
        </authorList>
    </citation>
    <scope>NUCLEOTIDE SEQUENCE</scope>
    <source>
        <strain evidence="2">NRRL 1565</strain>
    </source>
</reference>
<feature type="non-terminal residue" evidence="2">
    <location>
        <position position="1"/>
    </location>
</feature>
<sequence>IVARPLEALAQSDVGPAAGIEPEPILEALDLLFDIYGDKDYDYDEPVFVRAGLLSQLRQLYQPMRRLCKTVDRRKKRMLRDRCDLVTLNLRAFIDYKASER</sequence>
<dbReference type="GO" id="GO:0006606">
    <property type="term" value="P:protein import into nucleus"/>
    <property type="evidence" value="ECO:0007669"/>
    <property type="project" value="TreeGrafter"/>
</dbReference>
<dbReference type="PANTHER" id="PTHR13347:SF1">
    <property type="entry name" value="HEAT REPEAT-CONTAINING PROTEIN 3"/>
    <property type="match status" value="1"/>
</dbReference>
<evidence type="ECO:0000313" key="3">
    <source>
        <dbReference type="Proteomes" id="UP001140094"/>
    </source>
</evidence>
<dbReference type="EMBL" id="JANBUO010001972">
    <property type="protein sequence ID" value="KAJ2796190.1"/>
    <property type="molecule type" value="Genomic_DNA"/>
</dbReference>
<dbReference type="OrthoDB" id="288703at2759"/>
<protein>
    <recommendedName>
        <fullName evidence="1">SYO1-like TPR repeats domain-containing protein</fullName>
    </recommendedName>
</protein>
<dbReference type="PANTHER" id="PTHR13347">
    <property type="entry name" value="HEAT REPEAT-CONTAINING PROTEIN 3"/>
    <property type="match status" value="1"/>
</dbReference>